<dbReference type="AlphaFoldDB" id="A0AAW1KZ28"/>
<feature type="compositionally biased region" description="Basic residues" evidence="6">
    <location>
        <begin position="492"/>
        <end position="512"/>
    </location>
</feature>
<dbReference type="PANTHER" id="PTHR32096">
    <property type="entry name" value="WRKY TRANSCRIPTION FACTOR 30-RELATED-RELATED"/>
    <property type="match status" value="1"/>
</dbReference>
<dbReference type="PANTHER" id="PTHR32096:SF80">
    <property type="entry name" value="WRKY TRANSCRIPTION FACTOR 27-RELATED"/>
    <property type="match status" value="1"/>
</dbReference>
<dbReference type="InterPro" id="IPR044810">
    <property type="entry name" value="WRKY_plant"/>
</dbReference>
<dbReference type="GO" id="GO:0003700">
    <property type="term" value="F:DNA-binding transcription factor activity"/>
    <property type="evidence" value="ECO:0007669"/>
    <property type="project" value="InterPro"/>
</dbReference>
<dbReference type="EMBL" id="JBDFQZ010000005">
    <property type="protein sequence ID" value="KAK9724684.1"/>
    <property type="molecule type" value="Genomic_DNA"/>
</dbReference>
<feature type="compositionally biased region" description="Polar residues" evidence="6">
    <location>
        <begin position="286"/>
        <end position="302"/>
    </location>
</feature>
<evidence type="ECO:0000313" key="8">
    <source>
        <dbReference type="EMBL" id="KAK9724684.1"/>
    </source>
</evidence>
<dbReference type="Proteomes" id="UP001443914">
    <property type="component" value="Unassembled WGS sequence"/>
</dbReference>
<evidence type="ECO:0000256" key="5">
    <source>
        <dbReference type="ARBA" id="ARBA00023242"/>
    </source>
</evidence>
<keyword evidence="9" id="KW-1185">Reference proteome</keyword>
<keyword evidence="2" id="KW-0805">Transcription regulation</keyword>
<reference evidence="8" key="1">
    <citation type="submission" date="2024-03" db="EMBL/GenBank/DDBJ databases">
        <title>WGS assembly of Saponaria officinalis var. Norfolk2.</title>
        <authorList>
            <person name="Jenkins J."/>
            <person name="Shu S."/>
            <person name="Grimwood J."/>
            <person name="Barry K."/>
            <person name="Goodstein D."/>
            <person name="Schmutz J."/>
            <person name="Leebens-Mack J."/>
            <person name="Osbourn A."/>
        </authorList>
    </citation>
    <scope>NUCLEOTIDE SEQUENCE [LARGE SCALE GENOMIC DNA]</scope>
    <source>
        <strain evidence="8">JIC</strain>
    </source>
</reference>
<dbReference type="Gene3D" id="2.20.25.80">
    <property type="entry name" value="WRKY domain"/>
    <property type="match status" value="1"/>
</dbReference>
<feature type="compositionally biased region" description="Low complexity" evidence="6">
    <location>
        <begin position="559"/>
        <end position="569"/>
    </location>
</feature>
<feature type="region of interest" description="Disordered" evidence="6">
    <location>
        <begin position="491"/>
        <end position="528"/>
    </location>
</feature>
<dbReference type="Pfam" id="PF03106">
    <property type="entry name" value="WRKY"/>
    <property type="match status" value="1"/>
</dbReference>
<keyword evidence="4" id="KW-0804">Transcription</keyword>
<dbReference type="GO" id="GO:0005634">
    <property type="term" value="C:nucleus"/>
    <property type="evidence" value="ECO:0007669"/>
    <property type="project" value="UniProtKB-SubCell"/>
</dbReference>
<dbReference type="SMART" id="SM00774">
    <property type="entry name" value="WRKY"/>
    <property type="match status" value="1"/>
</dbReference>
<dbReference type="PROSITE" id="PS50811">
    <property type="entry name" value="WRKY"/>
    <property type="match status" value="1"/>
</dbReference>
<name>A0AAW1KZ28_SAPOF</name>
<dbReference type="GO" id="GO:0000976">
    <property type="term" value="F:transcription cis-regulatory region binding"/>
    <property type="evidence" value="ECO:0007669"/>
    <property type="project" value="TreeGrafter"/>
</dbReference>
<evidence type="ECO:0000313" key="9">
    <source>
        <dbReference type="Proteomes" id="UP001443914"/>
    </source>
</evidence>
<evidence type="ECO:0000259" key="7">
    <source>
        <dbReference type="PROSITE" id="PS50811"/>
    </source>
</evidence>
<feature type="region of interest" description="Disordered" evidence="6">
    <location>
        <begin position="559"/>
        <end position="584"/>
    </location>
</feature>
<evidence type="ECO:0000256" key="4">
    <source>
        <dbReference type="ARBA" id="ARBA00023163"/>
    </source>
</evidence>
<feature type="domain" description="WRKY" evidence="7">
    <location>
        <begin position="432"/>
        <end position="498"/>
    </location>
</feature>
<keyword evidence="3" id="KW-0238">DNA-binding</keyword>
<gene>
    <name evidence="8" type="ORF">RND81_05G092100</name>
</gene>
<dbReference type="SUPFAM" id="SSF118290">
    <property type="entry name" value="WRKY DNA-binding domain"/>
    <property type="match status" value="1"/>
</dbReference>
<feature type="compositionally biased region" description="Low complexity" evidence="6">
    <location>
        <begin position="274"/>
        <end position="285"/>
    </location>
</feature>
<organism evidence="8 9">
    <name type="scientific">Saponaria officinalis</name>
    <name type="common">Common soapwort</name>
    <name type="synonym">Lychnis saponaria</name>
    <dbReference type="NCBI Taxonomy" id="3572"/>
    <lineage>
        <taxon>Eukaryota</taxon>
        <taxon>Viridiplantae</taxon>
        <taxon>Streptophyta</taxon>
        <taxon>Embryophyta</taxon>
        <taxon>Tracheophyta</taxon>
        <taxon>Spermatophyta</taxon>
        <taxon>Magnoliopsida</taxon>
        <taxon>eudicotyledons</taxon>
        <taxon>Gunneridae</taxon>
        <taxon>Pentapetalae</taxon>
        <taxon>Caryophyllales</taxon>
        <taxon>Caryophyllaceae</taxon>
        <taxon>Caryophylleae</taxon>
        <taxon>Saponaria</taxon>
    </lineage>
</organism>
<keyword evidence="5" id="KW-0539">Nucleus</keyword>
<comment type="caution">
    <text evidence="8">The sequence shown here is derived from an EMBL/GenBank/DDBJ whole genome shotgun (WGS) entry which is preliminary data.</text>
</comment>
<feature type="region of interest" description="Disordered" evidence="6">
    <location>
        <begin position="261"/>
        <end position="310"/>
    </location>
</feature>
<evidence type="ECO:0000256" key="6">
    <source>
        <dbReference type="SAM" id="MobiDB-lite"/>
    </source>
</evidence>
<evidence type="ECO:0000256" key="2">
    <source>
        <dbReference type="ARBA" id="ARBA00023015"/>
    </source>
</evidence>
<proteinExistence type="predicted"/>
<dbReference type="InterPro" id="IPR036576">
    <property type="entry name" value="WRKY_dom_sf"/>
</dbReference>
<feature type="compositionally biased region" description="Polar residues" evidence="6">
    <location>
        <begin position="261"/>
        <end position="273"/>
    </location>
</feature>
<sequence length="643" mass="70898">MFELDMEDSWSLMAVVNECARKVKLRGVDHGGGGGGGLNTATQTATMVDIDKCATNSFCGQFDASNVSSFQNYPFSSQFDASSCNSLQNPLFSDQTDSITHINSVENRSFFSHQFDVRNDNSLQNPLFSSQTDSITYTNSVENSSLFSLHFDARNGNSLQNQLFYSQTNSTTHINSVENPSLYSNSLQNPLFSGPTDSTTCTNYIENSSLFSHEFDARNNSLQSPLFSGPTDSTTYTNSIENPSLFSHQFDAKTSNSLHNSLVSDQTDSTTHTNSFENPPFSSNSMKNSRTESTTHINSSENPPFPTQPDPTNNNFMKNPSLFPEKFGANTRNCSGCDHHFMNLYKHFKIPPSINQNSAEIGPLQDFKEVKDDVVVPEAVRIGVEQLKPPVNYLFLPKRNSQNNDPVSCDVDDHCTLRRRKFENRIVCKLSVDELGKNDKWAWRKYGQKPIKGSPYPRNYYKCSSMKSCMARKHVERSATDSETYVVTYTGQHHHPRPTYKNNGGHRSKVSRSGRPDPALGTGSPTSTIMATHLSVGPSRSGSGENVVILDGDEDVGGADSAGAAVGAGDSEEAGSNDKILSSNSMDINSAGGYEYEYEYGYGYGYKINKCVADVNTGVQEKGTIGDYGIWDSDMTQTNPFLF</sequence>
<evidence type="ECO:0000256" key="1">
    <source>
        <dbReference type="ARBA" id="ARBA00004123"/>
    </source>
</evidence>
<protein>
    <recommendedName>
        <fullName evidence="7">WRKY domain-containing protein</fullName>
    </recommendedName>
</protein>
<accession>A0AAW1KZ28</accession>
<dbReference type="InterPro" id="IPR003657">
    <property type="entry name" value="WRKY_dom"/>
</dbReference>
<comment type="subcellular location">
    <subcellularLocation>
        <location evidence="1">Nucleus</location>
    </subcellularLocation>
</comment>
<evidence type="ECO:0000256" key="3">
    <source>
        <dbReference type="ARBA" id="ARBA00023125"/>
    </source>
</evidence>